<dbReference type="Pfam" id="PF00072">
    <property type="entry name" value="Response_reg"/>
    <property type="match status" value="1"/>
</dbReference>
<dbReference type="GO" id="GO:0000160">
    <property type="term" value="P:phosphorelay signal transduction system"/>
    <property type="evidence" value="ECO:0007669"/>
    <property type="project" value="InterPro"/>
</dbReference>
<accession>A0A975HMT2</accession>
<keyword evidence="5" id="KW-1185">Reference proteome</keyword>
<dbReference type="Proteomes" id="UP000664904">
    <property type="component" value="Plasmid unnamed5"/>
</dbReference>
<name>A0A975HMT2_9GAMM</name>
<dbReference type="PANTHER" id="PTHR33525:SF5">
    <property type="entry name" value="TWO COMPONENT SIGNAL TRANSDUCTION SYSTEM RESPONSE REGULATOR"/>
    <property type="match status" value="1"/>
</dbReference>
<evidence type="ECO:0000259" key="3">
    <source>
        <dbReference type="PROSITE" id="PS51833"/>
    </source>
</evidence>
<dbReference type="Gene3D" id="3.40.50.2300">
    <property type="match status" value="1"/>
</dbReference>
<feature type="domain" description="Response regulatory" evidence="2">
    <location>
        <begin position="2"/>
        <end position="118"/>
    </location>
</feature>
<dbReference type="InterPro" id="IPR014626">
    <property type="entry name" value="Sig_transdc_resp-reg_put"/>
</dbReference>
<dbReference type="AlphaFoldDB" id="A0A975HMT2"/>
<feature type="modified residue" description="4-aspartylphosphate" evidence="1">
    <location>
        <position position="54"/>
    </location>
</feature>
<protein>
    <submittedName>
        <fullName evidence="4">HDOD domain-containing protein</fullName>
    </submittedName>
</protein>
<dbReference type="EMBL" id="CP072135">
    <property type="protein sequence ID" value="QTH73451.1"/>
    <property type="molecule type" value="Genomic_DNA"/>
</dbReference>
<dbReference type="KEGG" id="pxi:J5O05_18305"/>
<dbReference type="PIRSF" id="PIRSF036883">
    <property type="entry name" value="RR_HD-GYP_mod"/>
    <property type="match status" value="1"/>
</dbReference>
<dbReference type="InterPro" id="IPR001789">
    <property type="entry name" value="Sig_transdc_resp-reg_receiver"/>
</dbReference>
<sequence length="367" mass="40552">MKVILIDDDALLLKALSRAILHIDFECELKAVNNPLEFAACVEELGEPDIIFSDLVMPECSGLEVLEQARIICPTALRCLLSGEVATDFSMQVDNLAHFYLAKPFTKAQLVDVINASKLLPLLGLTLEERSELGQLTKLPVLPETLIDTLRLLRLSPPLLEQAADLISLNPPLAAKLIQISNSAMLGFASPVHSVQQAVFRLGSEFTEAILTCFEIEKIGNQRISPKQLFEINNKAMKKAQLAKSLGPVLDLEKQDIEDLQVVCLLGAIGEICILQLSEHSFNWQMKEATTLSAYLLTLWGFPGDIVLGELICQSATLGAKKLTLAHAVLEDAIASQDPKWKASVQKILFEKELYDKAIDWRKRVSK</sequence>
<gene>
    <name evidence="4" type="ORF">J5O05_18305</name>
</gene>
<dbReference type="InterPro" id="IPR013976">
    <property type="entry name" value="HDOD"/>
</dbReference>
<evidence type="ECO:0000259" key="2">
    <source>
        <dbReference type="PROSITE" id="PS50110"/>
    </source>
</evidence>
<evidence type="ECO:0000313" key="5">
    <source>
        <dbReference type="Proteomes" id="UP000664904"/>
    </source>
</evidence>
<evidence type="ECO:0000313" key="4">
    <source>
        <dbReference type="EMBL" id="QTH73451.1"/>
    </source>
</evidence>
<dbReference type="Gene3D" id="1.10.3210.10">
    <property type="entry name" value="Hypothetical protein af1432"/>
    <property type="match status" value="1"/>
</dbReference>
<organism evidence="4 5">
    <name type="scientific">Pseudoalteromonas xiamenensis</name>
    <dbReference type="NCBI Taxonomy" id="882626"/>
    <lineage>
        <taxon>Bacteria</taxon>
        <taxon>Pseudomonadati</taxon>
        <taxon>Pseudomonadota</taxon>
        <taxon>Gammaproteobacteria</taxon>
        <taxon>Alteromonadales</taxon>
        <taxon>Pseudoalteromonadaceae</taxon>
        <taxon>Pseudoalteromonas</taxon>
    </lineage>
</organism>
<dbReference type="PROSITE" id="PS51833">
    <property type="entry name" value="HDOD"/>
    <property type="match status" value="1"/>
</dbReference>
<dbReference type="SMART" id="SM00448">
    <property type="entry name" value="REC"/>
    <property type="match status" value="1"/>
</dbReference>
<dbReference type="Pfam" id="PF08668">
    <property type="entry name" value="HDOD"/>
    <property type="match status" value="1"/>
</dbReference>
<keyword evidence="4" id="KW-0614">Plasmid</keyword>
<evidence type="ECO:0000256" key="1">
    <source>
        <dbReference type="PROSITE-ProRule" id="PRU00169"/>
    </source>
</evidence>
<dbReference type="SUPFAM" id="SSF52172">
    <property type="entry name" value="CheY-like"/>
    <property type="match status" value="1"/>
</dbReference>
<dbReference type="PANTHER" id="PTHR33525">
    <property type="match status" value="1"/>
</dbReference>
<feature type="domain" description="HDOD" evidence="3">
    <location>
        <begin position="139"/>
        <end position="339"/>
    </location>
</feature>
<dbReference type="SUPFAM" id="SSF109604">
    <property type="entry name" value="HD-domain/PDEase-like"/>
    <property type="match status" value="1"/>
</dbReference>
<geneLocation type="plasmid" evidence="4 5">
    <name>unnamed5</name>
</geneLocation>
<reference evidence="4" key="1">
    <citation type="submission" date="2021-03" db="EMBL/GenBank/DDBJ databases">
        <title>Complete Genome of Pseudoalteromonas xiamenensis STKMTI.2, a new potential marine bacterium producing anti-Vibrio compounds.</title>
        <authorList>
            <person name="Handayani D.P."/>
            <person name="Isnansetyo A."/>
            <person name="Istiqomah I."/>
            <person name="Jumina J."/>
        </authorList>
    </citation>
    <scope>NUCLEOTIDE SEQUENCE</scope>
    <source>
        <strain evidence="4">STKMTI.2</strain>
        <plasmid evidence="4">unnamed5</plasmid>
    </source>
</reference>
<dbReference type="InterPro" id="IPR052340">
    <property type="entry name" value="RNase_Y/CdgJ"/>
</dbReference>
<dbReference type="PROSITE" id="PS50110">
    <property type="entry name" value="RESPONSE_REGULATORY"/>
    <property type="match status" value="1"/>
</dbReference>
<proteinExistence type="predicted"/>
<dbReference type="InterPro" id="IPR011006">
    <property type="entry name" value="CheY-like_superfamily"/>
</dbReference>
<keyword evidence="1" id="KW-0597">Phosphoprotein</keyword>